<proteinExistence type="predicted"/>
<keyword evidence="4" id="KW-0547">Nucleotide-binding</keyword>
<dbReference type="InterPro" id="IPR000719">
    <property type="entry name" value="Prot_kinase_dom"/>
</dbReference>
<dbReference type="Pfam" id="PF00069">
    <property type="entry name" value="Pkinase"/>
    <property type="match status" value="2"/>
</dbReference>
<organism evidence="11 12">
    <name type="scientific">Pomacea canaliculata</name>
    <name type="common">Golden apple snail</name>
    <dbReference type="NCBI Taxonomy" id="400727"/>
    <lineage>
        <taxon>Eukaryota</taxon>
        <taxon>Metazoa</taxon>
        <taxon>Spiralia</taxon>
        <taxon>Lophotrochozoa</taxon>
        <taxon>Mollusca</taxon>
        <taxon>Gastropoda</taxon>
        <taxon>Caenogastropoda</taxon>
        <taxon>Architaenioglossa</taxon>
        <taxon>Ampullarioidea</taxon>
        <taxon>Ampullariidae</taxon>
        <taxon>Pomacea</taxon>
    </lineage>
</organism>
<dbReference type="EC" id="2.7.11.1" evidence="1"/>
<keyword evidence="12" id="KW-1185">Reference proteome</keyword>
<keyword evidence="6" id="KW-0067">ATP-binding</keyword>
<dbReference type="STRING" id="400727.A0A2T7PQX1"/>
<evidence type="ECO:0000256" key="7">
    <source>
        <dbReference type="ARBA" id="ARBA00047899"/>
    </source>
</evidence>
<evidence type="ECO:0000256" key="4">
    <source>
        <dbReference type="ARBA" id="ARBA00022741"/>
    </source>
</evidence>
<dbReference type="EMBL" id="PZQS01000002">
    <property type="protein sequence ID" value="PVD35815.1"/>
    <property type="molecule type" value="Genomic_DNA"/>
</dbReference>
<feature type="domain" description="Protein kinase" evidence="10">
    <location>
        <begin position="123"/>
        <end position="353"/>
    </location>
</feature>
<dbReference type="GO" id="GO:0005524">
    <property type="term" value="F:ATP binding"/>
    <property type="evidence" value="ECO:0007669"/>
    <property type="project" value="UniProtKB-KW"/>
</dbReference>
<feature type="compositionally biased region" description="Basic and acidic residues" evidence="9">
    <location>
        <begin position="87"/>
        <end position="96"/>
    </location>
</feature>
<gene>
    <name evidence="11" type="ORF">C0Q70_02784</name>
</gene>
<evidence type="ECO:0000256" key="2">
    <source>
        <dbReference type="ARBA" id="ARBA00022527"/>
    </source>
</evidence>
<dbReference type="PROSITE" id="PS50011">
    <property type="entry name" value="PROTEIN_KINASE_DOM"/>
    <property type="match status" value="1"/>
</dbReference>
<feature type="region of interest" description="Disordered" evidence="9">
    <location>
        <begin position="1"/>
        <end position="100"/>
    </location>
</feature>
<comment type="catalytic activity">
    <reaction evidence="8">
        <text>L-seryl-[protein] + ATP = O-phospho-L-seryl-[protein] + ADP + H(+)</text>
        <dbReference type="Rhea" id="RHEA:17989"/>
        <dbReference type="Rhea" id="RHEA-COMP:9863"/>
        <dbReference type="Rhea" id="RHEA-COMP:11604"/>
        <dbReference type="ChEBI" id="CHEBI:15378"/>
        <dbReference type="ChEBI" id="CHEBI:29999"/>
        <dbReference type="ChEBI" id="CHEBI:30616"/>
        <dbReference type="ChEBI" id="CHEBI:83421"/>
        <dbReference type="ChEBI" id="CHEBI:456216"/>
        <dbReference type="EC" id="2.7.11.1"/>
    </reaction>
</comment>
<evidence type="ECO:0000256" key="3">
    <source>
        <dbReference type="ARBA" id="ARBA00022679"/>
    </source>
</evidence>
<evidence type="ECO:0000256" key="9">
    <source>
        <dbReference type="SAM" id="MobiDB-lite"/>
    </source>
</evidence>
<dbReference type="Gene3D" id="3.30.200.20">
    <property type="entry name" value="Phosphorylase Kinase, domain 1"/>
    <property type="match status" value="1"/>
</dbReference>
<dbReference type="Gene3D" id="1.10.510.10">
    <property type="entry name" value="Transferase(Phosphotransferase) domain 1"/>
    <property type="match status" value="1"/>
</dbReference>
<sequence length="402" mass="46062">MAAAEKAKADKERMEKVEAEKENRNENEKKGEKEHVKEYDDGRAEKAKDEQTGEKIDQPRDNPVKVETTTATVATEEKDKERKRKRDNAGEKEAAGRKAKVKVVRRSRAERQVANDTVVMERYDLGRTMGDGNFAIVRWARHRATGQEFAMKVIDKPKLKGKEHMVENEIDIMKDCNHPNIVKLYEEYETADKIYLVMELVKGGDLFDAITQSVKFGEVDSAHMVHRNKDTSITLKLADFGLAMEVKELIFTVCGTPTYVAPEILTESGYGLEVDMWAVGVITYILLCGFPPFRSPDRNQTELFEYIKAGAYEFLSPYWDNVSESAKDLIRRLLVVDKSKRYTAVDVLSHPWIVCGGNTNHPLPGISSVSNYCKEVRRDLEEQAKHNYESYQRLKEKKRRDE</sequence>
<feature type="compositionally biased region" description="Basic and acidic residues" evidence="9">
    <location>
        <begin position="1"/>
        <end position="64"/>
    </location>
</feature>
<keyword evidence="2" id="KW-0723">Serine/threonine-protein kinase</keyword>
<name>A0A2T7PQX1_POMCA</name>
<evidence type="ECO:0000256" key="8">
    <source>
        <dbReference type="ARBA" id="ARBA00048679"/>
    </source>
</evidence>
<reference evidence="11 12" key="1">
    <citation type="submission" date="2018-04" db="EMBL/GenBank/DDBJ databases">
        <title>The genome of golden apple snail Pomacea canaliculata provides insight into stress tolerance and invasive adaptation.</title>
        <authorList>
            <person name="Liu C."/>
            <person name="Liu B."/>
            <person name="Ren Y."/>
            <person name="Zhang Y."/>
            <person name="Wang H."/>
            <person name="Li S."/>
            <person name="Jiang F."/>
            <person name="Yin L."/>
            <person name="Zhang G."/>
            <person name="Qian W."/>
            <person name="Fan W."/>
        </authorList>
    </citation>
    <scope>NUCLEOTIDE SEQUENCE [LARGE SCALE GENOMIC DNA]</scope>
    <source>
        <strain evidence="11">SZHN2017</strain>
        <tissue evidence="11">Muscle</tissue>
    </source>
</reference>
<protein>
    <recommendedName>
        <fullName evidence="1">non-specific serine/threonine protein kinase</fullName>
        <ecNumber evidence="1">2.7.11.1</ecNumber>
    </recommendedName>
</protein>
<comment type="caution">
    <text evidence="11">The sequence shown here is derived from an EMBL/GenBank/DDBJ whole genome shotgun (WGS) entry which is preliminary data.</text>
</comment>
<evidence type="ECO:0000313" key="11">
    <source>
        <dbReference type="EMBL" id="PVD35815.1"/>
    </source>
</evidence>
<evidence type="ECO:0000256" key="6">
    <source>
        <dbReference type="ARBA" id="ARBA00022840"/>
    </source>
</evidence>
<dbReference type="InterPro" id="IPR011009">
    <property type="entry name" value="Kinase-like_dom_sf"/>
</dbReference>
<feature type="compositionally biased region" description="Low complexity" evidence="9">
    <location>
        <begin position="65"/>
        <end position="74"/>
    </location>
</feature>
<dbReference type="PANTHER" id="PTHR24347">
    <property type="entry name" value="SERINE/THREONINE-PROTEIN KINASE"/>
    <property type="match status" value="1"/>
</dbReference>
<accession>A0A2T7PQX1</accession>
<dbReference type="SUPFAM" id="SSF56112">
    <property type="entry name" value="Protein kinase-like (PK-like)"/>
    <property type="match status" value="1"/>
</dbReference>
<comment type="catalytic activity">
    <reaction evidence="7">
        <text>L-threonyl-[protein] + ATP = O-phospho-L-threonyl-[protein] + ADP + H(+)</text>
        <dbReference type="Rhea" id="RHEA:46608"/>
        <dbReference type="Rhea" id="RHEA-COMP:11060"/>
        <dbReference type="Rhea" id="RHEA-COMP:11605"/>
        <dbReference type="ChEBI" id="CHEBI:15378"/>
        <dbReference type="ChEBI" id="CHEBI:30013"/>
        <dbReference type="ChEBI" id="CHEBI:30616"/>
        <dbReference type="ChEBI" id="CHEBI:61977"/>
        <dbReference type="ChEBI" id="CHEBI:456216"/>
        <dbReference type="EC" id="2.7.11.1"/>
    </reaction>
</comment>
<dbReference type="AlphaFoldDB" id="A0A2T7PQX1"/>
<keyword evidence="5" id="KW-0418">Kinase</keyword>
<keyword evidence="3" id="KW-0808">Transferase</keyword>
<evidence type="ECO:0000256" key="5">
    <source>
        <dbReference type="ARBA" id="ARBA00022777"/>
    </source>
</evidence>
<dbReference type="GO" id="GO:0004674">
    <property type="term" value="F:protein serine/threonine kinase activity"/>
    <property type="evidence" value="ECO:0007669"/>
    <property type="project" value="UniProtKB-KW"/>
</dbReference>
<evidence type="ECO:0000256" key="1">
    <source>
        <dbReference type="ARBA" id="ARBA00012513"/>
    </source>
</evidence>
<dbReference type="OrthoDB" id="1738954at2759"/>
<evidence type="ECO:0000259" key="10">
    <source>
        <dbReference type="PROSITE" id="PS50011"/>
    </source>
</evidence>
<evidence type="ECO:0000313" key="12">
    <source>
        <dbReference type="Proteomes" id="UP000245119"/>
    </source>
</evidence>
<dbReference type="Proteomes" id="UP000245119">
    <property type="component" value="Linkage Group LG2"/>
</dbReference>
<dbReference type="FunFam" id="3.30.200.20:FF:000003">
    <property type="entry name" value="Non-specific serine/threonine protein kinase"/>
    <property type="match status" value="1"/>
</dbReference>